<keyword evidence="5" id="KW-0238">DNA-binding</keyword>
<dbReference type="SUPFAM" id="SSF48508">
    <property type="entry name" value="Nuclear receptor ligand-binding domain"/>
    <property type="match status" value="1"/>
</dbReference>
<keyword evidence="4" id="KW-0805">Transcription regulation</keyword>
<evidence type="ECO:0000256" key="7">
    <source>
        <dbReference type="ARBA" id="ARBA00023170"/>
    </source>
</evidence>
<dbReference type="Pfam" id="PF00104">
    <property type="entry name" value="Hormone_recep"/>
    <property type="match status" value="1"/>
</dbReference>
<feature type="coiled-coil region" evidence="8">
    <location>
        <begin position="66"/>
        <end position="93"/>
    </location>
</feature>
<dbReference type="GO" id="GO:0008270">
    <property type="term" value="F:zinc ion binding"/>
    <property type="evidence" value="ECO:0007669"/>
    <property type="project" value="UniProtKB-KW"/>
</dbReference>
<feature type="domain" description="NR LBD" evidence="10">
    <location>
        <begin position="126"/>
        <end position="356"/>
    </location>
</feature>
<dbReference type="AlphaFoldDB" id="A0A7R9QP42"/>
<dbReference type="GO" id="GO:0000122">
    <property type="term" value="P:negative regulation of transcription by RNA polymerase II"/>
    <property type="evidence" value="ECO:0007669"/>
    <property type="project" value="TreeGrafter"/>
</dbReference>
<feature type="compositionally biased region" description="Low complexity" evidence="9">
    <location>
        <begin position="361"/>
        <end position="370"/>
    </location>
</feature>
<evidence type="ECO:0000256" key="1">
    <source>
        <dbReference type="ARBA" id="ARBA00022723"/>
    </source>
</evidence>
<evidence type="ECO:0000256" key="3">
    <source>
        <dbReference type="ARBA" id="ARBA00022833"/>
    </source>
</evidence>
<name>A0A7R9QP42_9ACAR</name>
<keyword evidence="8" id="KW-0175">Coiled coil</keyword>
<organism evidence="11">
    <name type="scientific">Oppiella nova</name>
    <dbReference type="NCBI Taxonomy" id="334625"/>
    <lineage>
        <taxon>Eukaryota</taxon>
        <taxon>Metazoa</taxon>
        <taxon>Ecdysozoa</taxon>
        <taxon>Arthropoda</taxon>
        <taxon>Chelicerata</taxon>
        <taxon>Arachnida</taxon>
        <taxon>Acari</taxon>
        <taxon>Acariformes</taxon>
        <taxon>Sarcoptiformes</taxon>
        <taxon>Oribatida</taxon>
        <taxon>Brachypylina</taxon>
        <taxon>Oppioidea</taxon>
        <taxon>Oppiidae</taxon>
        <taxon>Oppiella</taxon>
    </lineage>
</organism>
<keyword evidence="6" id="KW-0804">Transcription</keyword>
<keyword evidence="12" id="KW-1185">Reference proteome</keyword>
<evidence type="ECO:0000313" key="11">
    <source>
        <dbReference type="EMBL" id="CAD7651967.1"/>
    </source>
</evidence>
<dbReference type="GO" id="GO:0045944">
    <property type="term" value="P:positive regulation of transcription by RNA polymerase II"/>
    <property type="evidence" value="ECO:0007669"/>
    <property type="project" value="TreeGrafter"/>
</dbReference>
<dbReference type="GO" id="GO:0004879">
    <property type="term" value="F:nuclear receptor activity"/>
    <property type="evidence" value="ECO:0007669"/>
    <property type="project" value="TreeGrafter"/>
</dbReference>
<dbReference type="PANTHER" id="PTHR24082:SF283">
    <property type="entry name" value="NUCLEAR HORMONE RECEPTOR HR96"/>
    <property type="match status" value="1"/>
</dbReference>
<dbReference type="Gene3D" id="1.10.565.10">
    <property type="entry name" value="Retinoid X Receptor"/>
    <property type="match status" value="1"/>
</dbReference>
<dbReference type="InterPro" id="IPR000536">
    <property type="entry name" value="Nucl_hrmn_rcpt_lig-bd"/>
</dbReference>
<keyword evidence="1" id="KW-0479">Metal-binding</keyword>
<dbReference type="PROSITE" id="PS51843">
    <property type="entry name" value="NR_LBD"/>
    <property type="match status" value="1"/>
</dbReference>
<evidence type="ECO:0000256" key="5">
    <source>
        <dbReference type="ARBA" id="ARBA00023125"/>
    </source>
</evidence>
<dbReference type="Proteomes" id="UP000728032">
    <property type="component" value="Unassembled WGS sequence"/>
</dbReference>
<reference evidence="11" key="1">
    <citation type="submission" date="2020-11" db="EMBL/GenBank/DDBJ databases">
        <authorList>
            <person name="Tran Van P."/>
        </authorList>
    </citation>
    <scope>NUCLEOTIDE SEQUENCE</scope>
</reference>
<feature type="region of interest" description="Disordered" evidence="9">
    <location>
        <begin position="359"/>
        <end position="381"/>
    </location>
</feature>
<sequence length="381" mass="44645">ESILNEKEKQLIRLKIEENRRKRKLSEETMKVTLDSWGNSSPDSGIFMGTDTMDHNSVDTYRSNSISDSERDIKEVIQRCIKYEDQLNSISEDVYETAVELEFSLLPIARPLTDYRNNFNELEGYKLTELFSAISLIREPTTAKRVVEVVVYPQQMMGNLAARFEREIKKVVYFIKNLTGFRDVCENDQIALVKYGAIEVLNMRSIVYFNREKDRFECPISDESKVIMKLDVMKQQVTPIYMAYKSYFDHMCPEWDSDPVIIDLLSAILMFNPNRPGLTHKDVVKFQQKTYMYLLQRYLLLRYRSECESKSKFLRLINILKDVHMTARCTRQEGKNNGDRNRPFLKELFEETHDSAEDVVNDNITDDTTTLPAHQSDIPLR</sequence>
<dbReference type="InterPro" id="IPR035500">
    <property type="entry name" value="NHR-like_dom_sf"/>
</dbReference>
<dbReference type="EMBL" id="OC919853">
    <property type="protein sequence ID" value="CAD7651967.1"/>
    <property type="molecule type" value="Genomic_DNA"/>
</dbReference>
<dbReference type="InterPro" id="IPR050234">
    <property type="entry name" value="Nuclear_hormone_rcpt_NR1"/>
</dbReference>
<keyword evidence="2" id="KW-0863">Zinc-finger</keyword>
<dbReference type="PANTHER" id="PTHR24082">
    <property type="entry name" value="NUCLEAR HORMONE RECEPTOR"/>
    <property type="match status" value="1"/>
</dbReference>
<accession>A0A7R9QP42</accession>
<keyword evidence="7" id="KW-0675">Receptor</keyword>
<keyword evidence="3" id="KW-0862">Zinc</keyword>
<dbReference type="OrthoDB" id="6352325at2759"/>
<dbReference type="GO" id="GO:0000978">
    <property type="term" value="F:RNA polymerase II cis-regulatory region sequence-specific DNA binding"/>
    <property type="evidence" value="ECO:0007669"/>
    <property type="project" value="TreeGrafter"/>
</dbReference>
<feature type="non-terminal residue" evidence="11">
    <location>
        <position position="1"/>
    </location>
</feature>
<evidence type="ECO:0000256" key="8">
    <source>
        <dbReference type="SAM" id="Coils"/>
    </source>
</evidence>
<evidence type="ECO:0000256" key="9">
    <source>
        <dbReference type="SAM" id="MobiDB-lite"/>
    </source>
</evidence>
<evidence type="ECO:0000313" key="12">
    <source>
        <dbReference type="Proteomes" id="UP000728032"/>
    </source>
</evidence>
<protein>
    <recommendedName>
        <fullName evidence="10">NR LBD domain-containing protein</fullName>
    </recommendedName>
</protein>
<dbReference type="SMART" id="SM00430">
    <property type="entry name" value="HOLI"/>
    <property type="match status" value="1"/>
</dbReference>
<evidence type="ECO:0000256" key="4">
    <source>
        <dbReference type="ARBA" id="ARBA00023015"/>
    </source>
</evidence>
<proteinExistence type="predicted"/>
<evidence type="ECO:0000256" key="6">
    <source>
        <dbReference type="ARBA" id="ARBA00023163"/>
    </source>
</evidence>
<gene>
    <name evidence="11" type="ORF">ONB1V03_LOCUS8635</name>
</gene>
<dbReference type="EMBL" id="CAJPVJ010005028">
    <property type="protein sequence ID" value="CAG2169151.1"/>
    <property type="molecule type" value="Genomic_DNA"/>
</dbReference>
<evidence type="ECO:0000259" key="10">
    <source>
        <dbReference type="PROSITE" id="PS51843"/>
    </source>
</evidence>
<evidence type="ECO:0000256" key="2">
    <source>
        <dbReference type="ARBA" id="ARBA00022771"/>
    </source>
</evidence>
<dbReference type="GO" id="GO:0030154">
    <property type="term" value="P:cell differentiation"/>
    <property type="evidence" value="ECO:0007669"/>
    <property type="project" value="TreeGrafter"/>
</dbReference>